<dbReference type="InterPro" id="IPR057352">
    <property type="entry name" value="TPR_TmcB/C"/>
</dbReference>
<reference evidence="3" key="1">
    <citation type="submission" date="2023-03" db="EMBL/GenBank/DDBJ databases">
        <title>Chromosome-scale reference genome and RAD-based genetic map of yellow starthistle (Centaurea solstitialis) reveal putative structural variation and QTLs associated with invader traits.</title>
        <authorList>
            <person name="Reatini B."/>
            <person name="Cang F.A."/>
            <person name="Jiang Q."/>
            <person name="Mckibben M.T.W."/>
            <person name="Barker M.S."/>
            <person name="Rieseberg L.H."/>
            <person name="Dlugosch K.M."/>
        </authorList>
    </citation>
    <scope>NUCLEOTIDE SEQUENCE</scope>
    <source>
        <strain evidence="3">CAN-66</strain>
        <tissue evidence="3">Leaf</tissue>
    </source>
</reference>
<comment type="caution">
    <text evidence="3">The sequence shown here is derived from an EMBL/GenBank/DDBJ whole genome shotgun (WGS) entry which is preliminary data.</text>
</comment>
<dbReference type="AlphaFoldDB" id="A0AA38T989"/>
<dbReference type="SUPFAM" id="SSF48452">
    <property type="entry name" value="TPR-like"/>
    <property type="match status" value="1"/>
</dbReference>
<dbReference type="EMBL" id="JARYMX010000005">
    <property type="protein sequence ID" value="KAJ9549721.1"/>
    <property type="molecule type" value="Genomic_DNA"/>
</dbReference>
<sequence>MKAVLIRTGSVPIRSSLLSGSPRVPVPVRHGSFSGAGDQKMEFSLQLEVNNNRRRLSRTISEPKRITRLRSTGAGSQTFPEMLPEVDEEESLSYEEVFGGIGSLKFAEKCFDRTSSMPASGIAVDELQFLTAGSGSGRDRDGYGAGRSRSSGGSNNNNNDYDRSKIGAYYQQMLKSNPSDPLILRNYGKFLHEVEGDAVKAEEYYGRAILASPGDGELLSLYGKLIWDTQRDGDRATSYFDQAANASPNDCMVMGSYAQFMWEAEDDEDEDEDEFGSKVSIPAAEAVVAAF</sequence>
<dbReference type="InterPro" id="IPR011990">
    <property type="entry name" value="TPR-like_helical_dom_sf"/>
</dbReference>
<dbReference type="PANTHER" id="PTHR26312">
    <property type="entry name" value="TETRATRICOPEPTIDE REPEAT PROTEIN 5"/>
    <property type="match status" value="1"/>
</dbReference>
<name>A0AA38T989_9ASTR</name>
<protein>
    <recommendedName>
        <fullName evidence="2">TmcB/TmcC TPR repeats domain-containing protein</fullName>
    </recommendedName>
</protein>
<feature type="region of interest" description="Disordered" evidence="1">
    <location>
        <begin position="135"/>
        <end position="161"/>
    </location>
</feature>
<dbReference type="Pfam" id="PF25474">
    <property type="entry name" value="TPR_TmcB"/>
    <property type="match status" value="1"/>
</dbReference>
<proteinExistence type="predicted"/>
<dbReference type="Proteomes" id="UP001172457">
    <property type="component" value="Chromosome 5"/>
</dbReference>
<dbReference type="PANTHER" id="PTHR26312:SF123">
    <property type="entry name" value="TETRATRICOPEPTIDE REPEAT (TPR)-LIKE SUPERFAMILY PROTEIN"/>
    <property type="match status" value="1"/>
</dbReference>
<dbReference type="Gene3D" id="1.25.40.10">
    <property type="entry name" value="Tetratricopeptide repeat domain"/>
    <property type="match status" value="1"/>
</dbReference>
<feature type="compositionally biased region" description="Low complexity" evidence="1">
    <location>
        <begin position="146"/>
        <end position="159"/>
    </location>
</feature>
<organism evidence="3 4">
    <name type="scientific">Centaurea solstitialis</name>
    <name type="common">yellow star-thistle</name>
    <dbReference type="NCBI Taxonomy" id="347529"/>
    <lineage>
        <taxon>Eukaryota</taxon>
        <taxon>Viridiplantae</taxon>
        <taxon>Streptophyta</taxon>
        <taxon>Embryophyta</taxon>
        <taxon>Tracheophyta</taxon>
        <taxon>Spermatophyta</taxon>
        <taxon>Magnoliopsida</taxon>
        <taxon>eudicotyledons</taxon>
        <taxon>Gunneridae</taxon>
        <taxon>Pentapetalae</taxon>
        <taxon>asterids</taxon>
        <taxon>campanulids</taxon>
        <taxon>Asterales</taxon>
        <taxon>Asteraceae</taxon>
        <taxon>Carduoideae</taxon>
        <taxon>Cardueae</taxon>
        <taxon>Centaureinae</taxon>
        <taxon>Centaurea</taxon>
    </lineage>
</organism>
<accession>A0AA38T989</accession>
<evidence type="ECO:0000256" key="1">
    <source>
        <dbReference type="SAM" id="MobiDB-lite"/>
    </source>
</evidence>
<evidence type="ECO:0000259" key="2">
    <source>
        <dbReference type="Pfam" id="PF25474"/>
    </source>
</evidence>
<evidence type="ECO:0000313" key="3">
    <source>
        <dbReference type="EMBL" id="KAJ9549721.1"/>
    </source>
</evidence>
<gene>
    <name evidence="3" type="ORF">OSB04_022264</name>
</gene>
<keyword evidence="4" id="KW-1185">Reference proteome</keyword>
<feature type="domain" description="TmcB/TmcC TPR repeats" evidence="2">
    <location>
        <begin position="165"/>
        <end position="208"/>
    </location>
</feature>
<evidence type="ECO:0000313" key="4">
    <source>
        <dbReference type="Proteomes" id="UP001172457"/>
    </source>
</evidence>